<proteinExistence type="inferred from homology"/>
<reference evidence="8 9" key="1">
    <citation type="journal article" date="2015" name="Nature">
        <title>rRNA introns, odd ribosomes, and small enigmatic genomes across a large radiation of phyla.</title>
        <authorList>
            <person name="Brown C.T."/>
            <person name="Hug L.A."/>
            <person name="Thomas B.C."/>
            <person name="Sharon I."/>
            <person name="Castelle C.J."/>
            <person name="Singh A."/>
            <person name="Wilkins M.J."/>
            <person name="Williams K.H."/>
            <person name="Banfield J.F."/>
        </authorList>
    </citation>
    <scope>NUCLEOTIDE SEQUENCE [LARGE SCALE GENOMIC DNA]</scope>
</reference>
<feature type="domain" description="Translation initiation factor 3 N-terminal" evidence="7">
    <location>
        <begin position="54"/>
        <end position="123"/>
    </location>
</feature>
<evidence type="ECO:0000256" key="3">
    <source>
        <dbReference type="ARBA" id="ARBA00022917"/>
    </source>
</evidence>
<name>A0A0G1CCW7_9BACT</name>
<dbReference type="STRING" id="1618756.UV12_C0007G0023"/>
<dbReference type="InterPro" id="IPR036788">
    <property type="entry name" value="T_IF-3_C_sf"/>
</dbReference>
<dbReference type="GO" id="GO:0016020">
    <property type="term" value="C:membrane"/>
    <property type="evidence" value="ECO:0007669"/>
    <property type="project" value="TreeGrafter"/>
</dbReference>
<dbReference type="SUPFAM" id="SSF55200">
    <property type="entry name" value="Translation initiation factor IF3, C-terminal domain"/>
    <property type="match status" value="1"/>
</dbReference>
<dbReference type="Gene3D" id="3.30.110.10">
    <property type="entry name" value="Translation initiation factor 3 (IF-3), C-terminal domain"/>
    <property type="match status" value="1"/>
</dbReference>
<dbReference type="PROSITE" id="PS00938">
    <property type="entry name" value="IF3"/>
    <property type="match status" value="1"/>
</dbReference>
<dbReference type="InterPro" id="IPR019815">
    <property type="entry name" value="Translation_initiation_fac_3_C"/>
</dbReference>
<organism evidence="8 9">
    <name type="scientific">Candidatus Nomurabacteria bacterium GW2011_GWC2_42_20</name>
    <dbReference type="NCBI Taxonomy" id="1618756"/>
    <lineage>
        <taxon>Bacteria</taxon>
        <taxon>Candidatus Nomuraibacteriota</taxon>
    </lineage>
</organism>
<sequence>MAVKKPLFVAFLLPASMNSSPLDLYRSLVYNPCNSATACGFKFFFNPLNPKVKINHQIRAKELRVITDTGEILGVLSLSEALAKAGALGLDLIEISPNAEPPVAKIMDYGKFQYQQSKKQKEAKSRAHVTETKTLQVKIGTSEHDLELKAKNASKWLKEGHRVKIDLFLVGRSKYADIGFKKERLDRVLTLISEEYRLAGEPLKSPKGLSVVLERVSKK</sequence>
<dbReference type="PANTHER" id="PTHR10938">
    <property type="entry name" value="TRANSLATION INITIATION FACTOR IF-3"/>
    <property type="match status" value="1"/>
</dbReference>
<comment type="subcellular location">
    <subcellularLocation>
        <location evidence="5">Cytoplasm</location>
    </subcellularLocation>
</comment>
<dbReference type="GO" id="GO:0043022">
    <property type="term" value="F:ribosome binding"/>
    <property type="evidence" value="ECO:0007669"/>
    <property type="project" value="TreeGrafter"/>
</dbReference>
<dbReference type="InterPro" id="IPR019813">
    <property type="entry name" value="Translation_initiation_fac3_CS"/>
</dbReference>
<dbReference type="Proteomes" id="UP000034704">
    <property type="component" value="Unassembled WGS sequence"/>
</dbReference>
<comment type="function">
    <text evidence="5">IF-3 binds to the 30S ribosomal subunit and shifts the equilibrium between 70S ribosomes and their 50S and 30S subunits in favor of the free subunits, thus enhancing the availability of 30S subunits on which protein synthesis initiation begins.</text>
</comment>
<dbReference type="EMBL" id="LCDG01000007">
    <property type="protein sequence ID" value="KKS47483.1"/>
    <property type="molecule type" value="Genomic_DNA"/>
</dbReference>
<keyword evidence="2 5" id="KW-0396">Initiation factor</keyword>
<comment type="caution">
    <text evidence="8">The sequence shown here is derived from an EMBL/GenBank/DDBJ whole genome shotgun (WGS) entry which is preliminary data.</text>
</comment>
<dbReference type="InterPro" id="IPR036787">
    <property type="entry name" value="T_IF-3_N_sf"/>
</dbReference>
<evidence type="ECO:0000256" key="4">
    <source>
        <dbReference type="NCBIfam" id="TIGR00168"/>
    </source>
</evidence>
<dbReference type="GO" id="GO:0032790">
    <property type="term" value="P:ribosome disassembly"/>
    <property type="evidence" value="ECO:0007669"/>
    <property type="project" value="TreeGrafter"/>
</dbReference>
<comment type="similarity">
    <text evidence="1 5">Belongs to the IF-3 family.</text>
</comment>
<evidence type="ECO:0000256" key="2">
    <source>
        <dbReference type="ARBA" id="ARBA00022540"/>
    </source>
</evidence>
<dbReference type="GO" id="GO:0003743">
    <property type="term" value="F:translation initiation factor activity"/>
    <property type="evidence" value="ECO:0007669"/>
    <property type="project" value="UniProtKB-UniRule"/>
</dbReference>
<dbReference type="InterPro" id="IPR001288">
    <property type="entry name" value="Translation_initiation_fac_3"/>
</dbReference>
<dbReference type="InterPro" id="IPR019814">
    <property type="entry name" value="Translation_initiation_fac_3_N"/>
</dbReference>
<accession>A0A0G1CCW7</accession>
<dbReference type="PATRIC" id="fig|1618756.3.peg.508"/>
<evidence type="ECO:0000259" key="7">
    <source>
        <dbReference type="Pfam" id="PF05198"/>
    </source>
</evidence>
<dbReference type="GO" id="GO:0005829">
    <property type="term" value="C:cytosol"/>
    <property type="evidence" value="ECO:0007669"/>
    <property type="project" value="TreeGrafter"/>
</dbReference>
<protein>
    <recommendedName>
        <fullName evidence="4 5">Translation initiation factor IF-3</fullName>
    </recommendedName>
</protein>
<evidence type="ECO:0000313" key="8">
    <source>
        <dbReference type="EMBL" id="KKS47483.1"/>
    </source>
</evidence>
<evidence type="ECO:0000313" key="9">
    <source>
        <dbReference type="Proteomes" id="UP000034704"/>
    </source>
</evidence>
<gene>
    <name evidence="8" type="ORF">UV12_C0007G0023</name>
</gene>
<dbReference type="NCBIfam" id="TIGR00168">
    <property type="entry name" value="infC"/>
    <property type="match status" value="1"/>
</dbReference>
<dbReference type="AlphaFoldDB" id="A0A0G1CCW7"/>
<dbReference type="Gene3D" id="3.10.20.80">
    <property type="entry name" value="Translation initiation factor 3 (IF-3), N-terminal domain"/>
    <property type="match status" value="1"/>
</dbReference>
<dbReference type="FunFam" id="3.10.20.80:FF:000001">
    <property type="entry name" value="Translation initiation factor IF-3"/>
    <property type="match status" value="1"/>
</dbReference>
<dbReference type="SUPFAM" id="SSF54364">
    <property type="entry name" value="Translation initiation factor IF3, N-terminal domain"/>
    <property type="match status" value="1"/>
</dbReference>
<dbReference type="Pfam" id="PF00707">
    <property type="entry name" value="IF3_C"/>
    <property type="match status" value="1"/>
</dbReference>
<feature type="domain" description="Translation initiation factor 3 C-terminal" evidence="6">
    <location>
        <begin position="131"/>
        <end position="212"/>
    </location>
</feature>
<dbReference type="PANTHER" id="PTHR10938:SF0">
    <property type="entry name" value="TRANSLATION INITIATION FACTOR IF-3, MITOCHONDRIAL"/>
    <property type="match status" value="1"/>
</dbReference>
<evidence type="ECO:0000256" key="5">
    <source>
        <dbReference type="RuleBase" id="RU000646"/>
    </source>
</evidence>
<dbReference type="Pfam" id="PF05198">
    <property type="entry name" value="IF3_N"/>
    <property type="match status" value="1"/>
</dbReference>
<evidence type="ECO:0000256" key="1">
    <source>
        <dbReference type="ARBA" id="ARBA00005439"/>
    </source>
</evidence>
<comment type="subunit">
    <text evidence="5">Monomer.</text>
</comment>
<keyword evidence="3 5" id="KW-0648">Protein biosynthesis</keyword>
<evidence type="ECO:0000259" key="6">
    <source>
        <dbReference type="Pfam" id="PF00707"/>
    </source>
</evidence>